<evidence type="ECO:0000259" key="2">
    <source>
        <dbReference type="Pfam" id="PF00534"/>
    </source>
</evidence>
<dbReference type="Gene3D" id="3.40.50.2000">
    <property type="entry name" value="Glycogen Phosphorylase B"/>
    <property type="match status" value="2"/>
</dbReference>
<feature type="transmembrane region" description="Helical" evidence="1">
    <location>
        <begin position="82"/>
        <end position="102"/>
    </location>
</feature>
<evidence type="ECO:0000259" key="3">
    <source>
        <dbReference type="Pfam" id="PF13439"/>
    </source>
</evidence>
<keyword evidence="1" id="KW-0812">Transmembrane</keyword>
<organism evidence="4 5">
    <name type="scientific">candidate division WWE3 bacterium</name>
    <dbReference type="NCBI Taxonomy" id="2053526"/>
    <lineage>
        <taxon>Bacteria</taxon>
        <taxon>Katanobacteria</taxon>
    </lineage>
</organism>
<evidence type="ECO:0000256" key="1">
    <source>
        <dbReference type="SAM" id="Phobius"/>
    </source>
</evidence>
<dbReference type="Proteomes" id="UP000265540">
    <property type="component" value="Unassembled WGS sequence"/>
</dbReference>
<dbReference type="Pfam" id="PF13439">
    <property type="entry name" value="Glyco_transf_4"/>
    <property type="match status" value="1"/>
</dbReference>
<dbReference type="EMBL" id="QZJF01000025">
    <property type="protein sequence ID" value="RJR26217.1"/>
    <property type="molecule type" value="Genomic_DNA"/>
</dbReference>
<accession>A0A3A4ZH88</accession>
<sequence length="389" mass="44179">MNEKKTILIISPFASPNLGGVESHLDKLLSYVSKKGYYPVLLTYQPLTHNLKGRPFEKTDLMEIHRINWIGFDLFNKLENYFPLQFLYLFPGLFFLTVKYLLFSRRSISCIHAHGLAAATIARIVKAFSGVRIVVSTHAVYSFSRRRILAQCVKWVLKGFDVILAVSEVSRSEIISLGFEPSKVKVHPNWIDTDRFRIIDNIKAETSNYIKYEVNLLFVGRLIEKKGIYLFLDTAKEFPEIGFHVVGGGAGEDALRKKYSEFPNITFHGVLSQNNEAEFNKLVRLYNICDFLVSPYLYDEGFSTTLIESLACGTPVIVTDRGSPPTFLNNMVAVYLPHDPTGADLAGAIKSIKFDDMYRNNMRIACRSYAEEKFGFSNADVIINSYEQP</sequence>
<protein>
    <submittedName>
        <fullName evidence="4">Glycosyltransferase family 4 protein</fullName>
    </submittedName>
</protein>
<evidence type="ECO:0000313" key="4">
    <source>
        <dbReference type="EMBL" id="RJR26217.1"/>
    </source>
</evidence>
<keyword evidence="1" id="KW-0472">Membrane</keyword>
<proteinExistence type="predicted"/>
<dbReference type="AlphaFoldDB" id="A0A3A4ZH88"/>
<feature type="domain" description="Glycosyltransferase subfamily 4-like N-terminal" evidence="3">
    <location>
        <begin position="19"/>
        <end position="195"/>
    </location>
</feature>
<keyword evidence="4" id="KW-0808">Transferase</keyword>
<dbReference type="PANTHER" id="PTHR45947">
    <property type="entry name" value="SULFOQUINOVOSYL TRANSFERASE SQD2"/>
    <property type="match status" value="1"/>
</dbReference>
<dbReference type="SUPFAM" id="SSF53756">
    <property type="entry name" value="UDP-Glycosyltransferase/glycogen phosphorylase"/>
    <property type="match status" value="1"/>
</dbReference>
<reference evidence="4 5" key="1">
    <citation type="journal article" date="2017" name="ISME J.">
        <title>Energy and carbon metabolisms in a deep terrestrial subsurface fluid microbial community.</title>
        <authorList>
            <person name="Momper L."/>
            <person name="Jungbluth S.P."/>
            <person name="Lee M.D."/>
            <person name="Amend J.P."/>
        </authorList>
    </citation>
    <scope>NUCLEOTIDE SEQUENCE [LARGE SCALE GENOMIC DNA]</scope>
    <source>
        <strain evidence="4">SURF_46</strain>
    </source>
</reference>
<dbReference type="InterPro" id="IPR050194">
    <property type="entry name" value="Glycosyltransferase_grp1"/>
</dbReference>
<dbReference type="InterPro" id="IPR001296">
    <property type="entry name" value="Glyco_trans_1"/>
</dbReference>
<keyword evidence="1" id="KW-1133">Transmembrane helix</keyword>
<dbReference type="GO" id="GO:0016757">
    <property type="term" value="F:glycosyltransferase activity"/>
    <property type="evidence" value="ECO:0007669"/>
    <property type="project" value="InterPro"/>
</dbReference>
<name>A0A3A4ZH88_UNCKA</name>
<comment type="caution">
    <text evidence="4">The sequence shown here is derived from an EMBL/GenBank/DDBJ whole genome shotgun (WGS) entry which is preliminary data.</text>
</comment>
<dbReference type="CDD" id="cd03801">
    <property type="entry name" value="GT4_PimA-like"/>
    <property type="match status" value="1"/>
</dbReference>
<dbReference type="Pfam" id="PF00534">
    <property type="entry name" value="Glycos_transf_1"/>
    <property type="match status" value="1"/>
</dbReference>
<dbReference type="InterPro" id="IPR028098">
    <property type="entry name" value="Glyco_trans_4-like_N"/>
</dbReference>
<feature type="domain" description="Glycosyl transferase family 1" evidence="2">
    <location>
        <begin position="216"/>
        <end position="364"/>
    </location>
</feature>
<evidence type="ECO:0000313" key="5">
    <source>
        <dbReference type="Proteomes" id="UP000265540"/>
    </source>
</evidence>
<gene>
    <name evidence="4" type="ORF">C4561_05750</name>
</gene>
<dbReference type="PANTHER" id="PTHR45947:SF3">
    <property type="entry name" value="SULFOQUINOVOSYL TRANSFERASE SQD2"/>
    <property type="match status" value="1"/>
</dbReference>